<reference evidence="23" key="2">
    <citation type="journal article" date="2020" name="Biotechnol. Bioeng.">
        <title>Chromosome-scale scaffolds for the Chinese hamster reference genome assembly to facilitate the study of the CHO epigenome.</title>
        <authorList>
            <person name="Hilliard W."/>
            <person name="MacDonald M."/>
            <person name="Lee K.H."/>
        </authorList>
    </citation>
    <scope>NUCLEOTIDE SEQUENCE [LARGE SCALE GENOMIC DNA]</scope>
    <source>
        <strain evidence="23">17A/GY</strain>
    </source>
</reference>
<evidence type="ECO:0000256" key="9">
    <source>
        <dbReference type="ARBA" id="ARBA00022989"/>
    </source>
</evidence>
<gene>
    <name evidence="24" type="primary">LOC113837324</name>
</gene>
<keyword evidence="23" id="KW-1185">Reference proteome</keyword>
<dbReference type="Pfam" id="PF00001">
    <property type="entry name" value="7tm_1"/>
    <property type="match status" value="1"/>
</dbReference>
<evidence type="ECO:0000256" key="3">
    <source>
        <dbReference type="ARBA" id="ARBA00016344"/>
    </source>
</evidence>
<evidence type="ECO:0000256" key="1">
    <source>
        <dbReference type="ARBA" id="ARBA00004541"/>
    </source>
</evidence>
<dbReference type="GO" id="GO:0005886">
    <property type="term" value="C:plasma membrane"/>
    <property type="evidence" value="ECO:0007669"/>
    <property type="project" value="UniProtKB-SubCell"/>
</dbReference>
<evidence type="ECO:0000259" key="22">
    <source>
        <dbReference type="PROSITE" id="PS50262"/>
    </source>
</evidence>
<dbReference type="PRINTS" id="PR00426">
    <property type="entry name" value="C5ANPHYLTXNR"/>
</dbReference>
<proteinExistence type="inferred from homology"/>
<dbReference type="SUPFAM" id="SSF81321">
    <property type="entry name" value="Family A G protein-coupled receptor-like"/>
    <property type="match status" value="1"/>
</dbReference>
<keyword evidence="11 21" id="KW-0472">Membrane</keyword>
<comment type="similarity">
    <text evidence="17">Belongs to the chemokine-like receptor (CMKLR) family.</text>
</comment>
<dbReference type="PANTHER" id="PTHR24225">
    <property type="entry name" value="CHEMOTACTIC RECEPTOR"/>
    <property type="match status" value="1"/>
</dbReference>
<keyword evidence="5" id="KW-0145">Chemotaxis</keyword>
<evidence type="ECO:0000256" key="16">
    <source>
        <dbReference type="ARBA" id="ARBA00023329"/>
    </source>
</evidence>
<feature type="transmembrane region" description="Helical" evidence="21">
    <location>
        <begin position="256"/>
        <end position="280"/>
    </location>
</feature>
<evidence type="ECO:0000256" key="11">
    <source>
        <dbReference type="ARBA" id="ARBA00023136"/>
    </source>
</evidence>
<evidence type="ECO:0000256" key="7">
    <source>
        <dbReference type="ARBA" id="ARBA00022641"/>
    </source>
</evidence>
<evidence type="ECO:0000256" key="21">
    <source>
        <dbReference type="SAM" id="Phobius"/>
    </source>
</evidence>
<dbReference type="GO" id="GO:0004878">
    <property type="term" value="F:complement component C5a receptor activity"/>
    <property type="evidence" value="ECO:0007669"/>
    <property type="project" value="TreeGrafter"/>
</dbReference>
<feature type="domain" description="G-protein coupled receptors family 1 profile" evidence="22">
    <location>
        <begin position="102"/>
        <end position="349"/>
    </location>
</feature>
<dbReference type="GO" id="GO:0031410">
    <property type="term" value="C:cytoplasmic vesicle"/>
    <property type="evidence" value="ECO:0007669"/>
    <property type="project" value="UniProtKB-SubCell"/>
</dbReference>
<dbReference type="PANTHER" id="PTHR24225:SF29">
    <property type="entry name" value="C5A ANAPHYLATOXIN CHEMOTACTIC RECEPTOR 1"/>
    <property type="match status" value="1"/>
</dbReference>
<dbReference type="AlphaFoldDB" id="A0A9J7GHX4"/>
<evidence type="ECO:0000256" key="8">
    <source>
        <dbReference type="ARBA" id="ARBA00022692"/>
    </source>
</evidence>
<name>A0A9J7GHX4_CRIGR</name>
<keyword evidence="12" id="KW-1015">Disulfide bond</keyword>
<keyword evidence="6" id="KW-0597">Phosphoprotein</keyword>
<keyword evidence="4" id="KW-1003">Cell membrane</keyword>
<evidence type="ECO:0000256" key="5">
    <source>
        <dbReference type="ARBA" id="ARBA00022500"/>
    </source>
</evidence>
<dbReference type="PRINTS" id="PR01104">
    <property type="entry name" value="ANPHYLATOXNR"/>
</dbReference>
<evidence type="ECO:0000256" key="13">
    <source>
        <dbReference type="ARBA" id="ARBA00023170"/>
    </source>
</evidence>
<dbReference type="GO" id="GO:0006935">
    <property type="term" value="P:chemotaxis"/>
    <property type="evidence" value="ECO:0007669"/>
    <property type="project" value="UniProtKB-KW"/>
</dbReference>
<dbReference type="GeneID" id="113837324"/>
<evidence type="ECO:0000256" key="2">
    <source>
        <dbReference type="ARBA" id="ARBA00004651"/>
    </source>
</evidence>
<dbReference type="GO" id="GO:0006954">
    <property type="term" value="P:inflammatory response"/>
    <property type="evidence" value="ECO:0007669"/>
    <property type="project" value="TreeGrafter"/>
</dbReference>
<evidence type="ECO:0000313" key="23">
    <source>
        <dbReference type="Proteomes" id="UP001108280"/>
    </source>
</evidence>
<dbReference type="GO" id="GO:0004930">
    <property type="term" value="F:G protein-coupled receptor activity"/>
    <property type="evidence" value="ECO:0007669"/>
    <property type="project" value="UniProtKB-KW"/>
</dbReference>
<feature type="transmembrane region" description="Helical" evidence="21">
    <location>
        <begin position="164"/>
        <end position="187"/>
    </location>
</feature>
<feature type="transmembrane region" description="Helical" evidence="21">
    <location>
        <begin position="86"/>
        <end position="109"/>
    </location>
</feature>
<dbReference type="OrthoDB" id="9835842at2759"/>
<keyword evidence="9 21" id="KW-1133">Transmembrane helix</keyword>
<evidence type="ECO:0000256" key="15">
    <source>
        <dbReference type="ARBA" id="ARBA00023224"/>
    </source>
</evidence>
<dbReference type="KEGG" id="cge:113837324"/>
<dbReference type="GO" id="GO:0007204">
    <property type="term" value="P:positive regulation of cytosolic calcium ion concentration"/>
    <property type="evidence" value="ECO:0007669"/>
    <property type="project" value="TreeGrafter"/>
</dbReference>
<keyword evidence="15 20" id="KW-0807">Transducer</keyword>
<evidence type="ECO:0000256" key="4">
    <source>
        <dbReference type="ARBA" id="ARBA00022475"/>
    </source>
</evidence>
<keyword evidence="7" id="KW-0765">Sulfation</keyword>
<evidence type="ECO:0000256" key="6">
    <source>
        <dbReference type="ARBA" id="ARBA00022553"/>
    </source>
</evidence>
<comment type="function">
    <text evidence="19">Receptor for the chemotactic and inflammatory peptide anaphylatoxin C5a. The ligand interacts with at least two sites on the receptor: a high-affinity site on the extracellular N-terminus, and a second site in the transmembrane region which activates downstream signaling events. Receptor activation stimulates chemotaxis, granule enzyme release, intracellular calcium release and superoxide anion production.</text>
</comment>
<keyword evidence="16" id="KW-0968">Cytoplasmic vesicle</keyword>
<feature type="transmembrane region" description="Helical" evidence="21">
    <location>
        <begin position="199"/>
        <end position="222"/>
    </location>
</feature>
<dbReference type="InterPro" id="IPR000826">
    <property type="entry name" value="Formyl_rcpt-rel"/>
</dbReference>
<keyword evidence="14" id="KW-0325">Glycoprotein</keyword>
<dbReference type="InterPro" id="IPR000276">
    <property type="entry name" value="GPCR_Rhodpsn"/>
</dbReference>
<evidence type="ECO:0000256" key="12">
    <source>
        <dbReference type="ARBA" id="ARBA00023157"/>
    </source>
</evidence>
<comment type="subcellular location">
    <subcellularLocation>
        <location evidence="2">Cell membrane</location>
        <topology evidence="2">Multi-pass membrane protein</topology>
    </subcellularLocation>
    <subcellularLocation>
        <location evidence="1">Cytoplasmic vesicle</location>
    </subcellularLocation>
</comment>
<dbReference type="InterPro" id="IPR017452">
    <property type="entry name" value="GPCR_Rhodpsn_7TM"/>
</dbReference>
<organism evidence="23 24">
    <name type="scientific">Cricetulus griseus</name>
    <name type="common">Chinese hamster</name>
    <name type="synonym">Cricetulus barabensis griseus</name>
    <dbReference type="NCBI Taxonomy" id="10029"/>
    <lineage>
        <taxon>Eukaryota</taxon>
        <taxon>Metazoa</taxon>
        <taxon>Chordata</taxon>
        <taxon>Craniata</taxon>
        <taxon>Vertebrata</taxon>
        <taxon>Euteleostomi</taxon>
        <taxon>Mammalia</taxon>
        <taxon>Eutheria</taxon>
        <taxon>Euarchontoglires</taxon>
        <taxon>Glires</taxon>
        <taxon>Rodentia</taxon>
        <taxon>Myomorpha</taxon>
        <taxon>Muroidea</taxon>
        <taxon>Cricetidae</taxon>
        <taxon>Cricetinae</taxon>
        <taxon>Cricetulus</taxon>
    </lineage>
</organism>
<keyword evidence="10 20" id="KW-0297">G-protein coupled receptor</keyword>
<feature type="transmembrane region" description="Helical" evidence="21">
    <location>
        <begin position="292"/>
        <end position="318"/>
    </location>
</feature>
<evidence type="ECO:0000313" key="24">
    <source>
        <dbReference type="RefSeq" id="XP_027286828.1"/>
    </source>
</evidence>
<feature type="transmembrane region" description="Helical" evidence="21">
    <location>
        <begin position="121"/>
        <end position="144"/>
    </location>
</feature>
<evidence type="ECO:0000256" key="17">
    <source>
        <dbReference type="ARBA" id="ARBA00025736"/>
    </source>
</evidence>
<evidence type="ECO:0000256" key="18">
    <source>
        <dbReference type="ARBA" id="ARBA00033421"/>
    </source>
</evidence>
<dbReference type="FunFam" id="1.20.1070.10:FF:000034">
    <property type="entry name" value="G-protein coupled receptor 1"/>
    <property type="match status" value="1"/>
</dbReference>
<dbReference type="GO" id="GO:0007200">
    <property type="term" value="P:phospholipase C-activating G protein-coupled receptor signaling pathway"/>
    <property type="evidence" value="ECO:0007669"/>
    <property type="project" value="TreeGrafter"/>
</dbReference>
<dbReference type="PROSITE" id="PS50262">
    <property type="entry name" value="G_PROTEIN_RECEP_F1_2"/>
    <property type="match status" value="1"/>
</dbReference>
<sequence>MSTSEGQDSHFLPAACISSLKSTTPSTGGTFRHPLLVATEPRWSQDMDFTNNSTEDYSNYDDTSVTFDPHMPVDGPVVESFHPADIAALIIYSAVFLVGVPGNTLVVWVTAFEARRAINAIWFLNLAVADLLSCLALPVLFMAIIKHDNWPFSAQTCTVLPSLILLNMYASILLLATISADRFLLVFNPIWCQKARGPGLAWMACGVAWVSALLLTIPSFIFRQVYKDPFSHKLTCGIDFGKNGIHKERGVAMMRLILGFVWPLLTLSICYTFLLIRTWSRRATRSTKTLKVVVAVVTCFFVFWLPYQVTAIMMAWLPPSSPTFLNVHRLNSLCVSLAYINCCVNPIIYVVAGQGFQGRLRRSLPGIIRNALSEDSMVRDSKSFTRSTMDTSTQKSQAV</sequence>
<dbReference type="PROSITE" id="PS00237">
    <property type="entry name" value="G_PROTEIN_RECEP_F1_1"/>
    <property type="match status" value="1"/>
</dbReference>
<comment type="similarity">
    <text evidence="20">Belongs to the G-protein coupled receptor 1 family.</text>
</comment>
<dbReference type="Gene3D" id="1.20.1070.10">
    <property type="entry name" value="Rhodopsin 7-helix transmembrane proteins"/>
    <property type="match status" value="1"/>
</dbReference>
<dbReference type="InterPro" id="IPR002234">
    <property type="entry name" value="Anphylx_rcpt_C3a/C5a1-2"/>
</dbReference>
<accession>A0A9J7GHX4</accession>
<keyword evidence="8 20" id="KW-0812">Transmembrane</keyword>
<reference evidence="23" key="1">
    <citation type="journal article" date="2018" name="Biotechnol. Bioeng.">
        <title>A reference genome of the Chinese hamster based on a hybrid assembly strategy.</title>
        <authorList>
            <person name="Rupp O."/>
            <person name="MacDonald M.L."/>
            <person name="Li S."/>
            <person name="Dhiman H."/>
            <person name="Polson S."/>
            <person name="Griep S."/>
            <person name="Heffner K."/>
            <person name="Hernandez I."/>
            <person name="Brinkrolf K."/>
            <person name="Jadhav V."/>
            <person name="Samoudi M."/>
            <person name="Hao H."/>
            <person name="Kingham B."/>
            <person name="Goesmann A."/>
            <person name="Betenbaugh M.J."/>
            <person name="Lewis N.E."/>
            <person name="Borth N."/>
            <person name="Lee K.H."/>
        </authorList>
    </citation>
    <scope>NUCLEOTIDE SEQUENCE [LARGE SCALE GENOMIC DNA]</scope>
    <source>
        <strain evidence="23">17A/GY</strain>
    </source>
</reference>
<reference evidence="24" key="3">
    <citation type="submission" date="2025-08" db="UniProtKB">
        <authorList>
            <consortium name="RefSeq"/>
        </authorList>
    </citation>
    <scope>IDENTIFICATION</scope>
    <source>
        <strain evidence="24">17A/GY</strain>
        <tissue evidence="24">Liver</tissue>
    </source>
</reference>
<dbReference type="PRINTS" id="PR00237">
    <property type="entry name" value="GPCRRHODOPSN"/>
</dbReference>
<protein>
    <recommendedName>
        <fullName evidence="3">C5a anaphylatoxin chemotactic receptor 1</fullName>
    </recommendedName>
    <alternativeName>
        <fullName evidence="18">C5a anaphylatoxin chemotactic receptor</fullName>
    </alternativeName>
</protein>
<dbReference type="RefSeq" id="XP_027286828.1">
    <property type="nucleotide sequence ID" value="XM_027431027.2"/>
</dbReference>
<evidence type="ECO:0000256" key="10">
    <source>
        <dbReference type="ARBA" id="ARBA00023040"/>
    </source>
</evidence>
<dbReference type="Proteomes" id="UP001108280">
    <property type="component" value="Chromosome 9"/>
</dbReference>
<evidence type="ECO:0000256" key="14">
    <source>
        <dbReference type="ARBA" id="ARBA00023180"/>
    </source>
</evidence>
<evidence type="ECO:0000256" key="19">
    <source>
        <dbReference type="ARBA" id="ARBA00045990"/>
    </source>
</evidence>
<evidence type="ECO:0000256" key="20">
    <source>
        <dbReference type="RuleBase" id="RU000688"/>
    </source>
</evidence>
<feature type="transmembrane region" description="Helical" evidence="21">
    <location>
        <begin position="330"/>
        <end position="352"/>
    </location>
</feature>
<keyword evidence="13 20" id="KW-0675">Receptor</keyword>